<dbReference type="GO" id="GO:0005886">
    <property type="term" value="C:plasma membrane"/>
    <property type="evidence" value="ECO:0007669"/>
    <property type="project" value="TreeGrafter"/>
</dbReference>
<evidence type="ECO:0000313" key="4">
    <source>
        <dbReference type="Proteomes" id="UP000276776"/>
    </source>
</evidence>
<reference evidence="5" key="1">
    <citation type="submission" date="2017-02" db="UniProtKB">
        <authorList>
            <consortium name="WormBaseParasite"/>
        </authorList>
    </citation>
    <scope>IDENTIFICATION</scope>
</reference>
<dbReference type="InterPro" id="IPR051594">
    <property type="entry name" value="KRIT1/FRMD8"/>
</dbReference>
<dbReference type="STRING" id="103827.A0A0N5CLU8"/>
<protein>
    <recommendedName>
        <fullName evidence="1">FERM domain-containing protein 8</fullName>
    </recommendedName>
</protein>
<dbReference type="CDD" id="cd14473">
    <property type="entry name" value="FERM_B-lobe"/>
    <property type="match status" value="1"/>
</dbReference>
<dbReference type="InterPro" id="IPR014352">
    <property type="entry name" value="FERM/acyl-CoA-bd_prot_sf"/>
</dbReference>
<dbReference type="PANTHER" id="PTHR13283:SF10">
    <property type="entry name" value="FERM DOMAIN-CONTAINING PROTEIN 8"/>
    <property type="match status" value="1"/>
</dbReference>
<dbReference type="PANTHER" id="PTHR13283">
    <property type="entry name" value="KREV INTERACTION TRAPPED 1-RELATED"/>
    <property type="match status" value="1"/>
</dbReference>
<dbReference type="GO" id="GO:0090090">
    <property type="term" value="P:negative regulation of canonical Wnt signaling pathway"/>
    <property type="evidence" value="ECO:0007669"/>
    <property type="project" value="TreeGrafter"/>
</dbReference>
<dbReference type="Gene3D" id="2.30.29.30">
    <property type="entry name" value="Pleckstrin-homology domain (PH domain)/Phosphotyrosine-binding domain (PTB)"/>
    <property type="match status" value="1"/>
</dbReference>
<gene>
    <name evidence="3" type="ORF">TCLT_LOCUS1100</name>
</gene>
<dbReference type="Gene3D" id="3.10.20.90">
    <property type="entry name" value="Phosphatidylinositol 3-kinase Catalytic Subunit, Chain A, domain 1"/>
    <property type="match status" value="1"/>
</dbReference>
<feature type="domain" description="FERM" evidence="2">
    <location>
        <begin position="129"/>
        <end position="503"/>
    </location>
</feature>
<name>A0A0N5CLU8_THECL</name>
<dbReference type="OMA" id="TIYWADE"/>
<dbReference type="EMBL" id="UYYF01000118">
    <property type="protein sequence ID" value="VDM96354.1"/>
    <property type="molecule type" value="Genomic_DNA"/>
</dbReference>
<dbReference type="WBParaSite" id="TCLT_0000109901-mRNA-1">
    <property type="protein sequence ID" value="TCLT_0000109901-mRNA-1"/>
    <property type="gene ID" value="TCLT_0000109901"/>
</dbReference>
<dbReference type="Pfam" id="PF00373">
    <property type="entry name" value="FERM_M"/>
    <property type="match status" value="1"/>
</dbReference>
<evidence type="ECO:0000313" key="3">
    <source>
        <dbReference type="EMBL" id="VDM96354.1"/>
    </source>
</evidence>
<dbReference type="InterPro" id="IPR011993">
    <property type="entry name" value="PH-like_dom_sf"/>
</dbReference>
<dbReference type="Gene3D" id="1.20.80.10">
    <property type="match status" value="1"/>
</dbReference>
<dbReference type="InterPro" id="IPR019748">
    <property type="entry name" value="FERM_central"/>
</dbReference>
<dbReference type="PROSITE" id="PS50057">
    <property type="entry name" value="FERM_3"/>
    <property type="match status" value="1"/>
</dbReference>
<dbReference type="InterPro" id="IPR000299">
    <property type="entry name" value="FERM_domain"/>
</dbReference>
<organism evidence="5">
    <name type="scientific">Thelazia callipaeda</name>
    <name type="common">Oriental eyeworm</name>
    <name type="synonym">Parasitic nematode</name>
    <dbReference type="NCBI Taxonomy" id="103827"/>
    <lineage>
        <taxon>Eukaryota</taxon>
        <taxon>Metazoa</taxon>
        <taxon>Ecdysozoa</taxon>
        <taxon>Nematoda</taxon>
        <taxon>Chromadorea</taxon>
        <taxon>Rhabditida</taxon>
        <taxon>Spirurina</taxon>
        <taxon>Spiruromorpha</taxon>
        <taxon>Thelazioidea</taxon>
        <taxon>Thelaziidae</taxon>
        <taxon>Thelazia</taxon>
    </lineage>
</organism>
<evidence type="ECO:0000313" key="5">
    <source>
        <dbReference type="WBParaSite" id="TCLT_0000109901-mRNA-1"/>
    </source>
</evidence>
<dbReference type="SUPFAM" id="SSF47031">
    <property type="entry name" value="Second domain of FERM"/>
    <property type="match status" value="1"/>
</dbReference>
<keyword evidence="4" id="KW-1185">Reference proteome</keyword>
<dbReference type="Proteomes" id="UP000276776">
    <property type="component" value="Unassembled WGS sequence"/>
</dbReference>
<evidence type="ECO:0000256" key="1">
    <source>
        <dbReference type="ARBA" id="ARBA00039547"/>
    </source>
</evidence>
<proteinExistence type="predicted"/>
<accession>A0A0N5CLU8</accession>
<evidence type="ECO:0000259" key="2">
    <source>
        <dbReference type="PROSITE" id="PS50057"/>
    </source>
</evidence>
<reference evidence="3 4" key="2">
    <citation type="submission" date="2018-11" db="EMBL/GenBank/DDBJ databases">
        <authorList>
            <consortium name="Pathogen Informatics"/>
        </authorList>
    </citation>
    <scope>NUCLEOTIDE SEQUENCE [LARGE SCALE GENOMIC DNA]</scope>
</reference>
<dbReference type="OrthoDB" id="2142533at2759"/>
<dbReference type="InterPro" id="IPR035963">
    <property type="entry name" value="FERM_2"/>
</dbReference>
<dbReference type="AlphaFoldDB" id="A0A0N5CLU8"/>
<sequence length="632" mass="71874">MHELKDWKKEEKDVNQKKLSESRCVNLPPIKLPLSKKFPNDDCVSEKKHVTLRNIEQIEDGIVDDALKFNSAPKVYAFANSPVGYTLSLALKIYLFSKVLCLSHLLDVNAPHDCLQQSTPISSRLDDSLDVTIYWADGRGFKFSLLGGKLATASSLLSLLSDHLGIDADVLKQVCALWMVSDLLEVQLKPHHNPYEIRKNWIQFLKRFTCVENDEAVADEPLLVLKRNVQLSVQRECELEEDYTNEILTEILYTSAKQEVLRGRYLCDIEMSIKLAALQMAIELESTENGNIIGDEVCMFIPLKYRHNVKTFHLFGIPIISCKGLETRILEEYQQIKRGFENKHAYRKAYLSIIRNTPFYGAAFFHGYIERPSVGLLKEIKKMILPVTLPLDNHIIVGINYEYITLIDETKQDVLLVEKIMDCEWCHFDDSFENTASTTVLSDFPYFLLVFPDNSFVTNRSMNVETDVLKIPEKIKILQVFSKQAVMIEALMNTMSKLLERNNDDDFCFKSEYDGQAVEVTNNKSSFIAEAVPKMCSSTSEGSNVTEILVNDCGFLQHHSDGLRSIHNENLNLPNLSVINGETRRASNRKTTIKCSSYPFAKSFEKLCLATLDADGRCLEAQGSLKVLLEVM</sequence>